<dbReference type="EMBL" id="CH473981">
    <property type="protein sequence ID" value="EDL89917.1"/>
    <property type="molecule type" value="Genomic_DNA"/>
</dbReference>
<evidence type="ECO:0000313" key="2">
    <source>
        <dbReference type="Proteomes" id="UP000234681"/>
    </source>
</evidence>
<protein>
    <submittedName>
        <fullName evidence="1">RCG56931</fullName>
    </submittedName>
</protein>
<reference evidence="2" key="1">
    <citation type="submission" date="2005-09" db="EMBL/GenBank/DDBJ databases">
        <authorList>
            <person name="Mural R.J."/>
            <person name="Li P.W."/>
            <person name="Adams M.D."/>
            <person name="Amanatides P.G."/>
            <person name="Baden-Tillson H."/>
            <person name="Barnstead M."/>
            <person name="Chin S.H."/>
            <person name="Dew I."/>
            <person name="Evans C.A."/>
            <person name="Ferriera S."/>
            <person name="Flanigan M."/>
            <person name="Fosler C."/>
            <person name="Glodek A."/>
            <person name="Gu Z."/>
            <person name="Holt R.A."/>
            <person name="Jennings D."/>
            <person name="Kraft C.L."/>
            <person name="Lu F."/>
            <person name="Nguyen T."/>
            <person name="Nusskern D.R."/>
            <person name="Pfannkoch C.M."/>
            <person name="Sitter C."/>
            <person name="Sutton G.G."/>
            <person name="Venter J.C."/>
            <person name="Wang Z."/>
            <person name="Woodage T."/>
            <person name="Zheng X.H."/>
            <person name="Zhong F."/>
        </authorList>
    </citation>
    <scope>NUCLEOTIDE SEQUENCE [LARGE SCALE GENOMIC DNA]</scope>
    <source>
        <strain>BN</strain>
        <strain evidence="2">Sprague-Dawley</strain>
    </source>
</reference>
<organism evidence="1 2">
    <name type="scientific">Rattus norvegicus</name>
    <name type="common">Rat</name>
    <dbReference type="NCBI Taxonomy" id="10116"/>
    <lineage>
        <taxon>Eukaryota</taxon>
        <taxon>Metazoa</taxon>
        <taxon>Chordata</taxon>
        <taxon>Craniata</taxon>
        <taxon>Vertebrata</taxon>
        <taxon>Euteleostomi</taxon>
        <taxon>Mammalia</taxon>
        <taxon>Eutheria</taxon>
        <taxon>Euarchontoglires</taxon>
        <taxon>Glires</taxon>
        <taxon>Rodentia</taxon>
        <taxon>Myomorpha</taxon>
        <taxon>Muroidea</taxon>
        <taxon>Muridae</taxon>
        <taxon>Murinae</taxon>
        <taxon>Rattus</taxon>
    </lineage>
</organism>
<name>A6JCZ5_RAT</name>
<accession>A6JCZ5</accession>
<sequence length="82" mass="8903">MISLTKPDRPAPPALPASSWGPAVSLHFQTRRTAFGMQWKCFTIMKTDLHTRRALVSGTAGCHLESGTVALLEAHILCTAEN</sequence>
<dbReference type="Proteomes" id="UP000234681">
    <property type="component" value="Chromosome 14"/>
</dbReference>
<gene>
    <name evidence="1" type="ORF">rCG_56931</name>
</gene>
<dbReference type="AlphaFoldDB" id="A6JCZ5"/>
<proteinExistence type="predicted"/>
<evidence type="ECO:0000313" key="1">
    <source>
        <dbReference type="EMBL" id="EDL89917.1"/>
    </source>
</evidence>